<feature type="domain" description="ZSWIM1/3 RNaseH-like" evidence="1">
    <location>
        <begin position="35"/>
        <end position="81"/>
    </location>
</feature>
<comment type="caution">
    <text evidence="2">The sequence shown here is derived from an EMBL/GenBank/DDBJ whole genome shotgun (WGS) entry which is preliminary data.</text>
</comment>
<proteinExistence type="predicted"/>
<protein>
    <recommendedName>
        <fullName evidence="1">ZSWIM1/3 RNaseH-like domain-containing protein</fullName>
    </recommendedName>
</protein>
<dbReference type="AlphaFoldDB" id="A0A2P4XW42"/>
<evidence type="ECO:0000313" key="2">
    <source>
        <dbReference type="EMBL" id="POM69770.1"/>
    </source>
</evidence>
<dbReference type="OrthoDB" id="120965at2759"/>
<gene>
    <name evidence="2" type="ORF">PHPALM_13918</name>
</gene>
<evidence type="ECO:0000259" key="1">
    <source>
        <dbReference type="Pfam" id="PF21056"/>
    </source>
</evidence>
<dbReference type="Proteomes" id="UP000237271">
    <property type="component" value="Unassembled WGS sequence"/>
</dbReference>
<dbReference type="InterPro" id="IPR048324">
    <property type="entry name" value="ZSWIM1-3_RNaseH-like"/>
</dbReference>
<dbReference type="EMBL" id="NCKW01007823">
    <property type="protein sequence ID" value="POM69770.1"/>
    <property type="molecule type" value="Genomic_DNA"/>
</dbReference>
<evidence type="ECO:0000313" key="3">
    <source>
        <dbReference type="Proteomes" id="UP000237271"/>
    </source>
</evidence>
<organism evidence="2 3">
    <name type="scientific">Phytophthora palmivora</name>
    <dbReference type="NCBI Taxonomy" id="4796"/>
    <lineage>
        <taxon>Eukaryota</taxon>
        <taxon>Sar</taxon>
        <taxon>Stramenopiles</taxon>
        <taxon>Oomycota</taxon>
        <taxon>Peronosporomycetes</taxon>
        <taxon>Peronosporales</taxon>
        <taxon>Peronosporaceae</taxon>
        <taxon>Phytophthora</taxon>
    </lineage>
</organism>
<keyword evidence="3" id="KW-1185">Reference proteome</keyword>
<reference evidence="2 3" key="1">
    <citation type="journal article" date="2017" name="Genome Biol. Evol.">
        <title>Phytophthora megakarya and P. palmivora, closely related causal agents of cacao black pod rot, underwent increases in genome sizes and gene numbers by different mechanisms.</title>
        <authorList>
            <person name="Ali S.S."/>
            <person name="Shao J."/>
            <person name="Lary D.J."/>
            <person name="Kronmiller B."/>
            <person name="Shen D."/>
            <person name="Strem M.D."/>
            <person name="Amoako-Attah I."/>
            <person name="Akrofi A.Y."/>
            <person name="Begoude B.A."/>
            <person name="Ten Hoopen G.M."/>
            <person name="Coulibaly K."/>
            <person name="Kebe B.I."/>
            <person name="Melnick R.L."/>
            <person name="Guiltinan M.J."/>
            <person name="Tyler B.M."/>
            <person name="Meinhardt L.W."/>
            <person name="Bailey B.A."/>
        </authorList>
    </citation>
    <scope>NUCLEOTIDE SEQUENCE [LARGE SCALE GENOMIC DNA]</scope>
    <source>
        <strain evidence="3">sbr112.9</strain>
    </source>
</reference>
<name>A0A2P4XW42_9STRA</name>
<sequence length="291" mass="33872">MEMAQFPDEAVDRAMADFNARWHNLHQGELATVKILLVDATNDTNSERYNMFSFMVHDFHGRGQHVQHALMTDERVGSMRDRIGKTLYGLDSIQRERLKPIAGLIVRATSEDVYKSCFGYIKQELETKDGEVPWARYKKKQFITGLCRVGRVVDMVQHTNPELDGLAQIVSKHAYDFIEEQFKVAVSTKTYENTKCVIDGTTWKSFYMLGRTRKLPCRHVMYLRKLLKLETIILFGYIPDHWCFNSETMLQQFLQKDFEICGYSVRIVDGRGNSRTKTQTEKYAKANRNTR</sequence>
<accession>A0A2P4XW42</accession>
<dbReference type="Pfam" id="PF21056">
    <property type="entry name" value="ZSWIM1-3_RNaseH-like"/>
    <property type="match status" value="1"/>
</dbReference>